<dbReference type="RefSeq" id="WP_290265511.1">
    <property type="nucleotide sequence ID" value="NZ_JAUFQG010000006.1"/>
</dbReference>
<dbReference type="Pfam" id="PF07969">
    <property type="entry name" value="Amidohydro_3"/>
    <property type="match status" value="1"/>
</dbReference>
<feature type="domain" description="Amidohydrolase 3" evidence="2">
    <location>
        <begin position="79"/>
        <end position="571"/>
    </location>
</feature>
<evidence type="ECO:0000313" key="3">
    <source>
        <dbReference type="EMBL" id="MFC4362265.1"/>
    </source>
</evidence>
<name>A0ABV8V4X5_9GAMM</name>
<dbReference type="GO" id="GO:0016787">
    <property type="term" value="F:hydrolase activity"/>
    <property type="evidence" value="ECO:0007669"/>
    <property type="project" value="UniProtKB-KW"/>
</dbReference>
<sequence>MPNNFKFLAIALVFFSTCLGATSNHHDLVADRIFSGGTILTVNDEQPLVQAVAIKEGKIIFAGDLVLARAYANDKTDWVDLAGNTLLPGFIDAHTHPILSALMGQTVDVSGFNHRNSDAVWRSLREGVASASAGDWVIAYGWDPAMLNDLAAPTMAQLDEIAPNNPLLIITQTLHTAFANSQAFALAGVTKNTPDPNGGAFEKDAEGELTGTVIEIPAIAYFKKVTPRYPRAAYQYLLENQIQAYARAGYTTIVAPGLQPLMPQTIEAIQFATDYIGAPVRLRTYPLAHTLDAANATSNDYGPHQGSERFAVLGVKLWIDGSPYAGGMAMAEPYLDTELSQKSLGIPTASRGHLTYSDAELNALVQHYHDAGWQISAHAQGERAVDQFLNAVALAAVKNPRIDHRHRMEHLALITQSQLARAKQLGVTTSFYIEHIRYYGEALRDFIIGPERSERFMPQAWALTAGHKVSFHTDSPSSPLNVFKAMQTSVTRTSQLSDVVIGADQQVSPEQVIRMLTLDAAWQIFEEDNLGSIAVGKKADFTLLNGNPLAQPVSEWTELSVVSTFIDGEPVQADGFTVRKLNLLAKAGWQVVFGE</sequence>
<dbReference type="Gene3D" id="3.20.20.140">
    <property type="entry name" value="Metal-dependent hydrolases"/>
    <property type="match status" value="1"/>
</dbReference>
<feature type="chain" id="PRO_5045770431" evidence="1">
    <location>
        <begin position="22"/>
        <end position="595"/>
    </location>
</feature>
<protein>
    <submittedName>
        <fullName evidence="3">Amidohydrolase</fullName>
        <ecNumber evidence="3">3.5.-.-</ecNumber>
    </submittedName>
</protein>
<dbReference type="InterPro" id="IPR032466">
    <property type="entry name" value="Metal_Hydrolase"/>
</dbReference>
<keyword evidence="4" id="KW-1185">Reference proteome</keyword>
<dbReference type="InterPro" id="IPR011059">
    <property type="entry name" value="Metal-dep_hydrolase_composite"/>
</dbReference>
<dbReference type="EC" id="3.5.-.-" evidence="3"/>
<feature type="signal peptide" evidence="1">
    <location>
        <begin position="1"/>
        <end position="21"/>
    </location>
</feature>
<keyword evidence="3" id="KW-0378">Hydrolase</keyword>
<evidence type="ECO:0000256" key="1">
    <source>
        <dbReference type="SAM" id="SignalP"/>
    </source>
</evidence>
<dbReference type="CDD" id="cd01300">
    <property type="entry name" value="YtcJ_like"/>
    <property type="match status" value="1"/>
</dbReference>
<dbReference type="PANTHER" id="PTHR22642">
    <property type="entry name" value="IMIDAZOLONEPROPIONASE"/>
    <property type="match status" value="1"/>
</dbReference>
<dbReference type="Gene3D" id="3.10.310.70">
    <property type="match status" value="1"/>
</dbReference>
<accession>A0ABV8V4X5</accession>
<dbReference type="SUPFAM" id="SSF51338">
    <property type="entry name" value="Composite domain of metallo-dependent hydrolases"/>
    <property type="match status" value="1"/>
</dbReference>
<evidence type="ECO:0000313" key="4">
    <source>
        <dbReference type="Proteomes" id="UP001595840"/>
    </source>
</evidence>
<dbReference type="SUPFAM" id="SSF51556">
    <property type="entry name" value="Metallo-dependent hydrolases"/>
    <property type="match status" value="1"/>
</dbReference>
<dbReference type="Proteomes" id="UP001595840">
    <property type="component" value="Unassembled WGS sequence"/>
</dbReference>
<evidence type="ECO:0000259" key="2">
    <source>
        <dbReference type="Pfam" id="PF07969"/>
    </source>
</evidence>
<keyword evidence="1" id="KW-0732">Signal</keyword>
<dbReference type="InterPro" id="IPR013108">
    <property type="entry name" value="Amidohydro_3"/>
</dbReference>
<dbReference type="InterPro" id="IPR033932">
    <property type="entry name" value="YtcJ-like"/>
</dbReference>
<comment type="caution">
    <text evidence="3">The sequence shown here is derived from an EMBL/GenBank/DDBJ whole genome shotgun (WGS) entry which is preliminary data.</text>
</comment>
<dbReference type="EMBL" id="JBHSCX010000005">
    <property type="protein sequence ID" value="MFC4362265.1"/>
    <property type="molecule type" value="Genomic_DNA"/>
</dbReference>
<dbReference type="PANTHER" id="PTHR22642:SF2">
    <property type="entry name" value="PROTEIN LONG AFTER FAR-RED 3"/>
    <property type="match status" value="1"/>
</dbReference>
<reference evidence="4" key="1">
    <citation type="journal article" date="2019" name="Int. J. Syst. Evol. Microbiol.">
        <title>The Global Catalogue of Microorganisms (GCM) 10K type strain sequencing project: providing services to taxonomists for standard genome sequencing and annotation.</title>
        <authorList>
            <consortium name="The Broad Institute Genomics Platform"/>
            <consortium name="The Broad Institute Genome Sequencing Center for Infectious Disease"/>
            <person name="Wu L."/>
            <person name="Ma J."/>
        </authorList>
    </citation>
    <scope>NUCLEOTIDE SEQUENCE [LARGE SCALE GENOMIC DNA]</scope>
    <source>
        <strain evidence="4">CECT 8570</strain>
    </source>
</reference>
<proteinExistence type="predicted"/>
<organism evidence="3 4">
    <name type="scientific">Simiduia curdlanivorans</name>
    <dbReference type="NCBI Taxonomy" id="1492769"/>
    <lineage>
        <taxon>Bacteria</taxon>
        <taxon>Pseudomonadati</taxon>
        <taxon>Pseudomonadota</taxon>
        <taxon>Gammaproteobacteria</taxon>
        <taxon>Cellvibrionales</taxon>
        <taxon>Cellvibrionaceae</taxon>
        <taxon>Simiduia</taxon>
    </lineage>
</organism>
<dbReference type="Gene3D" id="2.30.40.10">
    <property type="entry name" value="Urease, subunit C, domain 1"/>
    <property type="match status" value="1"/>
</dbReference>
<gene>
    <name evidence="3" type="ORF">ACFOX3_08125</name>
</gene>